<evidence type="ECO:0000256" key="2">
    <source>
        <dbReference type="ARBA" id="ARBA00022737"/>
    </source>
</evidence>
<dbReference type="GO" id="GO:0005524">
    <property type="term" value="F:ATP binding"/>
    <property type="evidence" value="ECO:0007669"/>
    <property type="project" value="UniProtKB-KW"/>
</dbReference>
<dbReference type="InterPro" id="IPR007111">
    <property type="entry name" value="NACHT_NTPase"/>
</dbReference>
<dbReference type="CTD" id="4261"/>
<organism evidence="7 8">
    <name type="scientific">Parambassis ranga</name>
    <name type="common">Indian glassy fish</name>
    <dbReference type="NCBI Taxonomy" id="210632"/>
    <lineage>
        <taxon>Eukaryota</taxon>
        <taxon>Metazoa</taxon>
        <taxon>Chordata</taxon>
        <taxon>Craniata</taxon>
        <taxon>Vertebrata</taxon>
        <taxon>Euteleostomi</taxon>
        <taxon>Actinopterygii</taxon>
        <taxon>Neopterygii</taxon>
        <taxon>Teleostei</taxon>
        <taxon>Neoteleostei</taxon>
        <taxon>Acanthomorphata</taxon>
        <taxon>Ovalentaria</taxon>
        <taxon>Ambassidae</taxon>
        <taxon>Parambassis</taxon>
    </lineage>
</organism>
<dbReference type="FunFam" id="3.40.50.300:FF:001028">
    <property type="entry name" value="Class II major histocompatibility complex transactivator"/>
    <property type="match status" value="1"/>
</dbReference>
<evidence type="ECO:0000256" key="3">
    <source>
        <dbReference type="ARBA" id="ARBA00022741"/>
    </source>
</evidence>
<dbReference type="SMART" id="SM00368">
    <property type="entry name" value="LRR_RI"/>
    <property type="match status" value="4"/>
</dbReference>
<sequence>MAQFQEVLEEVRLVLTCGSQAEVRALLQGLVGEQIISEAYCRTLGLHPPIDSSSPDPAPDGHFSRVVESVEGSAGTPTSERLRTEVDRYQMLQDCCCRLDDGAPKPQSDSESVSRGSLGEEWVDQVEEVARRIAVPLWQQWERGHRMLLSLLPSEDRDTDGVCQVRQEPQAPDRPAQTLLGLTGTDAGLTEEAMLLPESCFSALTSCSSDGLLVDGHWDAMMMQDLDQDFLDSCLLFGELPDDLSEYLNEDNLDTDVLLGDPWFNSVDELDYYNDVTVATDVSNPANNDPQHQSAPTEKTKSRRKRQRAPQSQLNTTAKRQRAPAAARPKTKKSQAEPEAAPDSHAEPIPAKAVREISTSPPGILYRLITLPDTPTYQVVQLSPPATAAPPVFRLPLPHTATPPTYIIVPAAPPPRRLQMPPLSPVDGAVAPVQMSSSPPGSLSDTASKAMSPPCASPLSPSTETSPCKESPPPPQSPADHPQAVKDYIQEAKAHVSQTCQYMEPGLSLDAHYVDVRLSPREILCSGKNTNKCLDKELVIMGDTDRQSSMLGHAQVFEGSSGEKSKRYILLLGNAGMGKTSLIKKLCLDWSRDHVPQFDFVFLLDGKKLSVTEPAYSLQTLLLQLSSIAPPCVDPEVVYAQILADPKRTLIIFDGFSELRDYETLLQAQDKDLVSSLQRDSKAQSFTVRQLYSAVLQRVLLSGCTLLLSTRPRGTATQLLRRADCFLEVCGFTPKNIETYVSQFFSDPALSSAAQDRLHRSSYLHLLCWNPGLCRLICLLLEHHKQSELPGSLTGLCHQVLSLIVETDSRRTHSDTETGVIVASDSSQVKRGHRNRSRSQVHSSAPTQRVRRTRNRERQVDKVDEDMKSVGGDTESTVDRQLLSQLSALAWEGVKANTSVLPTGRAASARLQAFGLRTGLLLSHHLRTRILVSEGEEEGGERTHRSEDESILLWASPFLQSYMAALHLSLSRSLSDRAFLLTLPFQSGAKGRRRPQREELELTQRLAIGLLFHSRTELQSLHSYTDVVFRDMLSSKQALVTKHLEGLCYAELSPSQLLEACHYVYEAGFTQNQSSRDAVHLMTHLAENLPEFLTLRGVPLSPPDVFTVQKALERGGAEGRSFCLDLEDSGIQICGLRALVGLSNINTYRACIADVITLWEQLEQSAEEELLQGAVSKFKIHPLKATQVFHVQHLQKLVSMHVHKRITDSSSESILAEGVPAVHELHKLEFELGPDRGPLALPQLWDLLPGLQNLQHVDLENSKIGDTGAEKLAAALVSLCLLEVLNLSQNCIGDCGVQKLVTTLKDLPRLHCLSLYSNVISDEGAESLAAVLPHMAALTDLDVKYNKLTDVGAQSLASSLRSCKKMKTLRMWNQCMPYGVFERLQQQDGRILWH</sequence>
<keyword evidence="4" id="KW-0067">ATP-binding</keyword>
<dbReference type="SUPFAM" id="SSF52540">
    <property type="entry name" value="P-loop containing nucleoside triphosphate hydrolases"/>
    <property type="match status" value="1"/>
</dbReference>
<feature type="compositionally biased region" description="Polar residues" evidence="5">
    <location>
        <begin position="434"/>
        <end position="449"/>
    </location>
</feature>
<dbReference type="SUPFAM" id="SSF52047">
    <property type="entry name" value="RNI-like"/>
    <property type="match status" value="1"/>
</dbReference>
<dbReference type="InterPro" id="IPR001611">
    <property type="entry name" value="Leu-rich_rpt"/>
</dbReference>
<evidence type="ECO:0000256" key="5">
    <source>
        <dbReference type="SAM" id="MobiDB-lite"/>
    </source>
</evidence>
<feature type="compositionally biased region" description="Polar residues" evidence="5">
    <location>
        <begin position="281"/>
        <end position="297"/>
    </location>
</feature>
<feature type="compositionally biased region" description="Basic residues" evidence="5">
    <location>
        <begin position="830"/>
        <end position="839"/>
    </location>
</feature>
<name>A0A6P7IWR4_9TELE</name>
<keyword evidence="2" id="KW-0677">Repeat</keyword>
<dbReference type="GeneID" id="114439339"/>
<dbReference type="InterPro" id="IPR032675">
    <property type="entry name" value="LRR_dom_sf"/>
</dbReference>
<feature type="domain" description="NACHT" evidence="6">
    <location>
        <begin position="567"/>
        <end position="712"/>
    </location>
</feature>
<dbReference type="Gene3D" id="3.40.50.300">
    <property type="entry name" value="P-loop containing nucleotide triphosphate hydrolases"/>
    <property type="match status" value="1"/>
</dbReference>
<evidence type="ECO:0000313" key="8">
    <source>
        <dbReference type="RefSeq" id="XP_028267004.1"/>
    </source>
</evidence>
<feature type="compositionally biased region" description="Basic and acidic residues" evidence="5">
    <location>
        <begin position="856"/>
        <end position="868"/>
    </location>
</feature>
<dbReference type="PANTHER" id="PTHR47189">
    <property type="entry name" value="MHC CLASS II TRANSACTIVATOR"/>
    <property type="match status" value="1"/>
</dbReference>
<feature type="region of interest" description="Disordered" evidence="5">
    <location>
        <begin position="418"/>
        <end position="482"/>
    </location>
</feature>
<dbReference type="PROSITE" id="PS50837">
    <property type="entry name" value="NACHT"/>
    <property type="match status" value="1"/>
</dbReference>
<evidence type="ECO:0000259" key="6">
    <source>
        <dbReference type="PROSITE" id="PS50837"/>
    </source>
</evidence>
<dbReference type="PANTHER" id="PTHR47189:SF1">
    <property type="entry name" value="MHC CLASS II TRANSACTIVATOR"/>
    <property type="match status" value="1"/>
</dbReference>
<proteinExistence type="predicted"/>
<feature type="compositionally biased region" description="Low complexity" evidence="5">
    <location>
        <begin position="460"/>
        <end position="469"/>
    </location>
</feature>
<evidence type="ECO:0000313" key="7">
    <source>
        <dbReference type="Proteomes" id="UP000515145"/>
    </source>
</evidence>
<dbReference type="Gene3D" id="3.80.10.10">
    <property type="entry name" value="Ribonuclease Inhibitor"/>
    <property type="match status" value="1"/>
</dbReference>
<dbReference type="InterPro" id="IPR027417">
    <property type="entry name" value="P-loop_NTPase"/>
</dbReference>
<keyword evidence="1" id="KW-0433">Leucine-rich repeat</keyword>
<reference evidence="8" key="1">
    <citation type="submission" date="2025-08" db="UniProtKB">
        <authorList>
            <consortium name="RefSeq"/>
        </authorList>
    </citation>
    <scope>IDENTIFICATION</scope>
</reference>
<dbReference type="GO" id="GO:0045944">
    <property type="term" value="P:positive regulation of transcription by RNA polymerase II"/>
    <property type="evidence" value="ECO:0007669"/>
    <property type="project" value="TreeGrafter"/>
</dbReference>
<dbReference type="Pfam" id="PF13516">
    <property type="entry name" value="LRR_6"/>
    <property type="match status" value="4"/>
</dbReference>
<dbReference type="InParanoid" id="A0A6P7IWR4"/>
<accession>A0A6P7IWR4</accession>
<dbReference type="RefSeq" id="XP_028267004.1">
    <property type="nucleotide sequence ID" value="XM_028411203.1"/>
</dbReference>
<dbReference type="Proteomes" id="UP000515145">
    <property type="component" value="Chromosome 8"/>
</dbReference>
<keyword evidence="3" id="KW-0547">Nucleotide-binding</keyword>
<dbReference type="GO" id="GO:0045348">
    <property type="term" value="P:positive regulation of MHC class II biosynthetic process"/>
    <property type="evidence" value="ECO:0007669"/>
    <property type="project" value="TreeGrafter"/>
</dbReference>
<feature type="region of interest" description="Disordered" evidence="5">
    <location>
        <begin position="281"/>
        <end position="355"/>
    </location>
</feature>
<keyword evidence="7" id="KW-1185">Reference proteome</keyword>
<dbReference type="GO" id="GO:0045345">
    <property type="term" value="P:positive regulation of MHC class I biosynthetic process"/>
    <property type="evidence" value="ECO:0007669"/>
    <property type="project" value="TreeGrafter"/>
</dbReference>
<feature type="region of interest" description="Disordered" evidence="5">
    <location>
        <begin position="814"/>
        <end position="875"/>
    </location>
</feature>
<evidence type="ECO:0000256" key="4">
    <source>
        <dbReference type="ARBA" id="ARBA00022840"/>
    </source>
</evidence>
<evidence type="ECO:0000256" key="1">
    <source>
        <dbReference type="ARBA" id="ARBA00022614"/>
    </source>
</evidence>
<dbReference type="Pfam" id="PF05729">
    <property type="entry name" value="NACHT"/>
    <property type="match status" value="1"/>
</dbReference>
<dbReference type="OrthoDB" id="120976at2759"/>
<protein>
    <submittedName>
        <fullName evidence="8">MHC class II transactivator isoform X1</fullName>
    </submittedName>
</protein>
<feature type="region of interest" description="Disordered" evidence="5">
    <location>
        <begin position="100"/>
        <end position="119"/>
    </location>
</feature>
<gene>
    <name evidence="8" type="primary">ciita</name>
</gene>